<accession>A0A0E3DN22</accession>
<evidence type="ECO:0000313" key="3">
    <source>
        <dbReference type="Proteomes" id="UP000033317"/>
    </source>
</evidence>
<proteinExistence type="predicted"/>
<dbReference type="Proteomes" id="UP000033317">
    <property type="component" value="Genome"/>
</dbReference>
<name>A0A0E3DN22_9CAUD</name>
<dbReference type="EMBL" id="KJ578775">
    <property type="protein sequence ID" value="AII29397.1"/>
    <property type="molecule type" value="Genomic_DNA"/>
</dbReference>
<gene>
    <name evidence="2" type="ORF">PHL114N00_44</name>
</gene>
<evidence type="ECO:0000256" key="1">
    <source>
        <dbReference type="SAM" id="MobiDB-lite"/>
    </source>
</evidence>
<evidence type="ECO:0000313" key="2">
    <source>
        <dbReference type="EMBL" id="AII29397.1"/>
    </source>
</evidence>
<reference evidence="2 3" key="1">
    <citation type="journal article" date="2015" name="ISME J.">
        <title>The diversity and host interactions of Propionibacterium acnes bacteriophages on human skin.</title>
        <authorList>
            <person name="Liu J."/>
            <person name="Yan R."/>
            <person name="Zhong Q."/>
            <person name="Ngo S."/>
            <person name="Bangayan N.J."/>
            <person name="Nguyen L."/>
            <person name="Lui T."/>
            <person name="Liu M."/>
            <person name="Erfe M.C."/>
            <person name="Craft N."/>
            <person name="Tomida S."/>
            <person name="Li H."/>
        </authorList>
    </citation>
    <scope>NUCLEOTIDE SEQUENCE [LARGE SCALE GENOMIC DNA]</scope>
    <source>
        <strain evidence="2">PHL114N00</strain>
    </source>
</reference>
<protein>
    <submittedName>
        <fullName evidence="2">Uncharacterized protein</fullName>
    </submittedName>
</protein>
<sequence>MEKTNTPPRSQHPLKLTKQPPESNSRAMARYSYPQRFPSPQRGNESP</sequence>
<organism evidence="2 3">
    <name type="scientific">Propionibacterium phage PHL114N00</name>
    <dbReference type="NCBI Taxonomy" id="1500815"/>
    <lineage>
        <taxon>Viruses</taxon>
        <taxon>Duplodnaviria</taxon>
        <taxon>Heunggongvirae</taxon>
        <taxon>Uroviricota</taxon>
        <taxon>Caudoviricetes</taxon>
        <taxon>Pahexavirus</taxon>
        <taxon>Pahexavirus PHL114L00</taxon>
    </lineage>
</organism>
<feature type="region of interest" description="Disordered" evidence="1">
    <location>
        <begin position="1"/>
        <end position="47"/>
    </location>
</feature>